<evidence type="ECO:0000313" key="8">
    <source>
        <dbReference type="EMBL" id="AKU93783.1"/>
    </source>
</evidence>
<dbReference type="Pfam" id="PF07690">
    <property type="entry name" value="MFS_1"/>
    <property type="match status" value="1"/>
</dbReference>
<feature type="transmembrane region" description="Helical" evidence="7">
    <location>
        <begin position="64"/>
        <end position="83"/>
    </location>
</feature>
<comment type="subcellular location">
    <subcellularLocation>
        <location evidence="1">Cell membrane</location>
        <topology evidence="1">Multi-pass membrane protein</topology>
    </subcellularLocation>
</comment>
<feature type="transmembrane region" description="Helical" evidence="7">
    <location>
        <begin position="303"/>
        <end position="322"/>
    </location>
</feature>
<feature type="transmembrane region" description="Helical" evidence="7">
    <location>
        <begin position="207"/>
        <end position="226"/>
    </location>
</feature>
<dbReference type="GO" id="GO:0022857">
    <property type="term" value="F:transmembrane transporter activity"/>
    <property type="evidence" value="ECO:0007669"/>
    <property type="project" value="InterPro"/>
</dbReference>
<evidence type="ECO:0000256" key="3">
    <source>
        <dbReference type="ARBA" id="ARBA00022475"/>
    </source>
</evidence>
<feature type="transmembrane region" description="Helical" evidence="7">
    <location>
        <begin position="151"/>
        <end position="172"/>
    </location>
</feature>
<dbReference type="RefSeq" id="WP_146645481.1">
    <property type="nucleotide sequence ID" value="NZ_CP012333.1"/>
</dbReference>
<keyword evidence="9" id="KW-1185">Reference proteome</keyword>
<keyword evidence="6 7" id="KW-0472">Membrane</keyword>
<keyword evidence="3" id="KW-1003">Cell membrane</keyword>
<dbReference type="SUPFAM" id="SSF103473">
    <property type="entry name" value="MFS general substrate transporter"/>
    <property type="match status" value="1"/>
</dbReference>
<feature type="transmembrane region" description="Helical" evidence="7">
    <location>
        <begin position="29"/>
        <end position="52"/>
    </location>
</feature>
<dbReference type="KEGG" id="llu:AKJ09_00447"/>
<keyword evidence="5 7" id="KW-1133">Transmembrane helix</keyword>
<evidence type="ECO:0000256" key="1">
    <source>
        <dbReference type="ARBA" id="ARBA00004651"/>
    </source>
</evidence>
<dbReference type="GO" id="GO:0005886">
    <property type="term" value="C:plasma membrane"/>
    <property type="evidence" value="ECO:0007669"/>
    <property type="project" value="UniProtKB-SubCell"/>
</dbReference>
<reference evidence="8 9" key="1">
    <citation type="submission" date="2015-08" db="EMBL/GenBank/DDBJ databases">
        <authorList>
            <person name="Babu N.S."/>
            <person name="Beckwith C.J."/>
            <person name="Beseler K.G."/>
            <person name="Brison A."/>
            <person name="Carone J.V."/>
            <person name="Caskin T.P."/>
            <person name="Diamond M."/>
            <person name="Durham M.E."/>
            <person name="Foxe J.M."/>
            <person name="Go M."/>
            <person name="Henderson B.A."/>
            <person name="Jones I.B."/>
            <person name="McGettigan J.A."/>
            <person name="Micheletti S.J."/>
            <person name="Nasrallah M.E."/>
            <person name="Ortiz D."/>
            <person name="Piller C.R."/>
            <person name="Privatt S.R."/>
            <person name="Schneider S.L."/>
            <person name="Sharp S."/>
            <person name="Smith T.C."/>
            <person name="Stanton J.D."/>
            <person name="Ullery H.E."/>
            <person name="Wilson R.J."/>
            <person name="Serrano M.G."/>
            <person name="Buck G."/>
            <person name="Lee V."/>
            <person name="Wang Y."/>
            <person name="Carvalho R."/>
            <person name="Voegtly L."/>
            <person name="Shi R."/>
            <person name="Duckworth R."/>
            <person name="Johnson A."/>
            <person name="Loviza R."/>
            <person name="Walstead R."/>
            <person name="Shah Z."/>
            <person name="Kiflezghi M."/>
            <person name="Wade K."/>
            <person name="Ball S.L."/>
            <person name="Bradley K.W."/>
            <person name="Asai D.J."/>
            <person name="Bowman C.A."/>
            <person name="Russell D.A."/>
            <person name="Pope W.H."/>
            <person name="Jacobs-Sera D."/>
            <person name="Hendrix R.W."/>
            <person name="Hatfull G.F."/>
        </authorList>
    </citation>
    <scope>NUCLEOTIDE SEQUENCE [LARGE SCALE GENOMIC DNA]</scope>
    <source>
        <strain evidence="8 9">DSM 27648</strain>
    </source>
</reference>
<dbReference type="InterPro" id="IPR011701">
    <property type="entry name" value="MFS"/>
</dbReference>
<feature type="transmembrane region" description="Helical" evidence="7">
    <location>
        <begin position="352"/>
        <end position="369"/>
    </location>
</feature>
<feature type="transmembrane region" description="Helical" evidence="7">
    <location>
        <begin position="424"/>
        <end position="444"/>
    </location>
</feature>
<feature type="transmembrane region" description="Helical" evidence="7">
    <location>
        <begin position="263"/>
        <end position="283"/>
    </location>
</feature>
<proteinExistence type="predicted"/>
<keyword evidence="2" id="KW-0813">Transport</keyword>
<dbReference type="STRING" id="1391654.AKJ09_00447"/>
<evidence type="ECO:0000313" key="9">
    <source>
        <dbReference type="Proteomes" id="UP000064967"/>
    </source>
</evidence>
<evidence type="ECO:0000256" key="2">
    <source>
        <dbReference type="ARBA" id="ARBA00022448"/>
    </source>
</evidence>
<dbReference type="Gene3D" id="1.20.1250.20">
    <property type="entry name" value="MFS general substrate transporter like domains"/>
    <property type="match status" value="1"/>
</dbReference>
<feature type="transmembrane region" description="Helical" evidence="7">
    <location>
        <begin position="389"/>
        <end position="412"/>
    </location>
</feature>
<feature type="transmembrane region" description="Helical" evidence="7">
    <location>
        <begin position="118"/>
        <end position="139"/>
    </location>
</feature>
<dbReference type="InterPro" id="IPR050171">
    <property type="entry name" value="MFS_Transporters"/>
</dbReference>
<protein>
    <submittedName>
        <fullName evidence="8">Putative integral membrane transport protein</fullName>
    </submittedName>
</protein>
<dbReference type="Proteomes" id="UP000064967">
    <property type="component" value="Chromosome"/>
</dbReference>
<organism evidence="8 9">
    <name type="scientific">Labilithrix luteola</name>
    <dbReference type="NCBI Taxonomy" id="1391654"/>
    <lineage>
        <taxon>Bacteria</taxon>
        <taxon>Pseudomonadati</taxon>
        <taxon>Myxococcota</taxon>
        <taxon>Polyangia</taxon>
        <taxon>Polyangiales</taxon>
        <taxon>Labilitrichaceae</taxon>
        <taxon>Labilithrix</taxon>
    </lineage>
</organism>
<dbReference type="InterPro" id="IPR036259">
    <property type="entry name" value="MFS_trans_sf"/>
</dbReference>
<evidence type="ECO:0000256" key="5">
    <source>
        <dbReference type="ARBA" id="ARBA00022989"/>
    </source>
</evidence>
<gene>
    <name evidence="8" type="ORF">AKJ09_00447</name>
</gene>
<feature type="transmembrane region" description="Helical" evidence="7">
    <location>
        <begin position="329"/>
        <end position="346"/>
    </location>
</feature>
<dbReference type="AlphaFoldDB" id="A0A0K1PJR7"/>
<evidence type="ECO:0000256" key="4">
    <source>
        <dbReference type="ARBA" id="ARBA00022692"/>
    </source>
</evidence>
<evidence type="ECO:0000256" key="7">
    <source>
        <dbReference type="SAM" id="Phobius"/>
    </source>
</evidence>
<evidence type="ECO:0000256" key="6">
    <source>
        <dbReference type="ARBA" id="ARBA00023136"/>
    </source>
</evidence>
<dbReference type="PANTHER" id="PTHR23517">
    <property type="entry name" value="RESISTANCE PROTEIN MDTM, PUTATIVE-RELATED-RELATED"/>
    <property type="match status" value="1"/>
</dbReference>
<sequence>MASLSSSESPKTTLREDLRALLDCPRELWLVYAATFFEYLGIFSFLPTLPLWLSGDYGFDDKQAGNWAALFSTLVTLFVFLVGSIADAMGVRRTLIISFGLAALTRLAMAIAPSPSMAIATLLAFGFAYATTSPVLQTAVHRASGKKTRSFAFSLWYVSFNLAGAMCGPLVIDGTRHAFLNSETGKLAPKALNLPILGETMFTANRAIMALGFVFAVIALVVISFVRPSFEHRVDPEEANDVKPAKKGNPLVALKEVLSDKPFWRFLVLLGFLSLVRMMFQHMHFTWPKYVIREQGDAFPVGTVWSVNSLLILFLAPLGTALTRNRKPFQVLLFGAFISSLSPFVLCFGSTMPYQITMILFLTIGEALWSPRLYEYNLSIAPRGREATYVSLASLPYFLAKFLVGPSSGYLLSTFCPPTGPRQVWLLWAIIGASTMIGPIGIWLGRSWMTKTDREDEAKPATAEAA</sequence>
<accession>A0A0K1PJR7</accession>
<dbReference type="PANTHER" id="PTHR23517:SF3">
    <property type="entry name" value="INTEGRAL MEMBRANE TRANSPORT PROTEIN"/>
    <property type="match status" value="1"/>
</dbReference>
<name>A0A0K1PJR7_9BACT</name>
<dbReference type="EMBL" id="CP012333">
    <property type="protein sequence ID" value="AKU93783.1"/>
    <property type="molecule type" value="Genomic_DNA"/>
</dbReference>
<keyword evidence="4 7" id="KW-0812">Transmembrane</keyword>
<dbReference type="OrthoDB" id="5491988at2"/>